<feature type="compositionally biased region" description="Low complexity" evidence="4">
    <location>
        <begin position="46"/>
        <end position="62"/>
    </location>
</feature>
<dbReference type="GO" id="GO:0006355">
    <property type="term" value="P:regulation of DNA-templated transcription"/>
    <property type="evidence" value="ECO:0007669"/>
    <property type="project" value="InterPro"/>
</dbReference>
<dbReference type="InterPro" id="IPR001965">
    <property type="entry name" value="Znf_PHD"/>
</dbReference>
<feature type="region of interest" description="Disordered" evidence="4">
    <location>
        <begin position="46"/>
        <end position="86"/>
    </location>
</feature>
<dbReference type="Gene3D" id="3.30.40.10">
    <property type="entry name" value="Zinc/RING finger domain, C3HC4 (zinc finger)"/>
    <property type="match status" value="1"/>
</dbReference>
<sequence>MVANDDPKSKDKSKANDDVDREPVVDFQALPPEVVHSYVSFFDLAQSYPPQDSSQSSAESSSNGRKRKGRASPPPALGSSRKRYPNDATTAEIAATSGPGASKAFDDEPACPPHFFDADAAGNYLSQVATQHFASQPAPKEGEVVVGFLYKCRAKGELSRPLAHYRLTETASDKPPVAEAMRERLFHQLAIPASTDCRYPDASPPSGSCWSTVQPAREHHFLRPAQPPTVDKRDLRPFLASASWLHFNMPARRSLGAVAGPSAPAAQPQVVELHPITKRLRKMWKFAAVCQFLFVFDEAFGMSGFETETLESDFEDNEANVVPDLIKRLLYTLTLDRSITLDNWQDHLRTQYNLRDTDSQARFGTVEQPVEWAQLSLEDKIGTLHDLCEWQLMDPERFRKLVKSEEDVTTWRVSPIGWDAHDNAYWLFDDNRIWIQRPEPLPKPAVKARPPAKKGTKRARTEAAAARRAASSAAKSSPAPKASGTKRNRPSDATPVSTPSKRTRSSATSTPSKPPPRRGTRTSARFAPLDGEGDTKPSSDNGADDDSDLSDSDLSDLPDTTNDESNGASLDVKMETVGTDEAAEEAAAEEEVEEAEQEDERPADDEEQEEWIEFETIVVTRQQWLDFAKRFAKSKDPNEKNLHQFINNEILDQVLAAMDEIERQRAMEQALANRKRSSRIAMKESEREERERDREARVRMEEKMATIRQEEENQRQKEVEEHEAQRARENRLREREERLRARELEIETRAIREEEERERREHEREVRKRRREEIIANGGVPPPSKDSTPVPEDGSMHPVNGQDEEDEVWELNCEVCGKAAISPPDEDDEIVCCEQCNVWQHIKCWDSFDKLVLGLKKRRDWDSVDFFCSRCRPPSQGTPAPYPGILAQRSKSSPRSNQRGASRSSNGSDSPVRNADGADSPRQRIKLVSGHKGTGAANALTAAELEASSVATTDVQLAKPPIVPSQALPAPPSGAKPAETGILTSSGAATSRPSPAVAPVGQLPPPSSHALPSSSGATTSGRPLLPSAKVDEVSARGDPTKPAAASSGSTNGAAASNGAASSGLGMGRPTQPPHFSAVGSPQSPSSASVSSPNAGGSGAGGGLLSPRSPSYGAGLGSPGYRRPSQPSGSFPMRHTPAKSPLSRPYDASSHRDDAPANGFSLGPPRATSPSAARGATSLASLGATAKSLHPSSAAVPPVPAKALGDVVSAAFAAPSIGASAPSVPATGPGSAAQADHASPSRLQSSALSPGTLKGKGEPGGQTSDLDVSKTASAAEKALHTLENGLNGVSQPEHGEGDAERRSASPVKVVELPPTHVETS</sequence>
<dbReference type="PANTHER" id="PTHR14296">
    <property type="entry name" value="REMODELING AND SPACING FACTOR 1"/>
    <property type="match status" value="1"/>
</dbReference>
<dbReference type="Proteomes" id="UP000019462">
    <property type="component" value="Unassembled WGS sequence"/>
</dbReference>
<dbReference type="InterPro" id="IPR011011">
    <property type="entry name" value="Znf_FYVE_PHD"/>
</dbReference>
<feature type="region of interest" description="Disordered" evidence="4">
    <location>
        <begin position="754"/>
        <end position="803"/>
    </location>
</feature>
<feature type="compositionally biased region" description="Acidic residues" evidence="4">
    <location>
        <begin position="581"/>
        <end position="609"/>
    </location>
</feature>
<feature type="region of interest" description="Disordered" evidence="4">
    <location>
        <begin position="1"/>
        <end position="29"/>
    </location>
</feature>
<keyword evidence="7" id="KW-1185">Reference proteome</keyword>
<feature type="region of interest" description="Disordered" evidence="4">
    <location>
        <begin position="962"/>
        <end position="1175"/>
    </location>
</feature>
<dbReference type="PROSITE" id="PS01359">
    <property type="entry name" value="ZF_PHD_1"/>
    <property type="match status" value="1"/>
</dbReference>
<feature type="compositionally biased region" description="Basic and acidic residues" evidence="4">
    <location>
        <begin position="1"/>
        <end position="24"/>
    </location>
</feature>
<feature type="compositionally biased region" description="Basic and acidic residues" evidence="4">
    <location>
        <begin position="754"/>
        <end position="774"/>
    </location>
</feature>
<evidence type="ECO:0000256" key="3">
    <source>
        <dbReference type="ARBA" id="ARBA00022833"/>
    </source>
</evidence>
<dbReference type="Pfam" id="PF00628">
    <property type="entry name" value="PHD"/>
    <property type="match status" value="1"/>
</dbReference>
<feature type="compositionally biased region" description="Polar residues" evidence="4">
    <location>
        <begin position="889"/>
        <end position="911"/>
    </location>
</feature>
<evidence type="ECO:0000256" key="2">
    <source>
        <dbReference type="ARBA" id="ARBA00022771"/>
    </source>
</evidence>
<feature type="compositionally biased region" description="Acidic residues" evidence="4">
    <location>
        <begin position="542"/>
        <end position="556"/>
    </location>
</feature>
<protein>
    <recommendedName>
        <fullName evidence="5">Zinc finger PHD-type domain-containing protein</fullName>
    </recommendedName>
</protein>
<dbReference type="InterPro" id="IPR019787">
    <property type="entry name" value="Znf_PHD-finger"/>
</dbReference>
<dbReference type="InterPro" id="IPR019786">
    <property type="entry name" value="Zinc_finger_PHD-type_CS"/>
</dbReference>
<dbReference type="HOGENOM" id="CLU_280475_0_0_1"/>
<dbReference type="InterPro" id="IPR028938">
    <property type="entry name" value="Rsf1-like"/>
</dbReference>
<feature type="region of interest" description="Disordered" evidence="4">
    <location>
        <begin position="1217"/>
        <end position="1319"/>
    </location>
</feature>
<reference evidence="6 7" key="1">
    <citation type="journal article" date="2014" name="Genome Announc.">
        <title>Genome sequence of the basidiomycetous fungus Pseudozyma aphidis DSM70725, an efficient producer of biosurfactant mannosylerythritol lipids.</title>
        <authorList>
            <person name="Lorenz S."/>
            <person name="Guenther M."/>
            <person name="Grumaz C."/>
            <person name="Rupp S."/>
            <person name="Zibek S."/>
            <person name="Sohn K."/>
        </authorList>
    </citation>
    <scope>NUCLEOTIDE SEQUENCE [LARGE SCALE GENOMIC DNA]</scope>
    <source>
        <strain evidence="7">ATCC 32657 / CBS 517.83 / DSM 70725 / JCM 10318 / NBRC 10182 / NRRL Y-7954 / St-0401</strain>
    </source>
</reference>
<feature type="compositionally biased region" description="Low complexity" evidence="4">
    <location>
        <begin position="1076"/>
        <end position="1094"/>
    </location>
</feature>
<accession>W3VH20</accession>
<feature type="compositionally biased region" description="Basic and acidic residues" evidence="4">
    <location>
        <begin position="1029"/>
        <end position="1039"/>
    </location>
</feature>
<dbReference type="GO" id="GO:0031213">
    <property type="term" value="C:RSF complex"/>
    <property type="evidence" value="ECO:0007669"/>
    <property type="project" value="InterPro"/>
</dbReference>
<feature type="domain" description="Zinc finger PHD-type" evidence="5">
    <location>
        <begin position="812"/>
        <end position="872"/>
    </location>
</feature>
<proteinExistence type="predicted"/>
<feature type="compositionally biased region" description="Low complexity" evidence="4">
    <location>
        <begin position="462"/>
        <end position="485"/>
    </location>
</feature>
<feature type="compositionally biased region" description="Polar residues" evidence="4">
    <location>
        <begin position="1260"/>
        <end position="1271"/>
    </location>
</feature>
<keyword evidence="3" id="KW-0862">Zinc</keyword>
<organism evidence="6 7">
    <name type="scientific">Moesziomyces aphidis</name>
    <name type="common">Pseudozyma aphidis</name>
    <dbReference type="NCBI Taxonomy" id="84754"/>
    <lineage>
        <taxon>Eukaryota</taxon>
        <taxon>Fungi</taxon>
        <taxon>Dikarya</taxon>
        <taxon>Basidiomycota</taxon>
        <taxon>Ustilaginomycotina</taxon>
        <taxon>Ustilaginomycetes</taxon>
        <taxon>Ustilaginales</taxon>
        <taxon>Ustilaginaceae</taxon>
        <taxon>Moesziomyces</taxon>
    </lineage>
</organism>
<dbReference type="CDD" id="cd15489">
    <property type="entry name" value="PHD_SF"/>
    <property type="match status" value="1"/>
</dbReference>
<dbReference type="PANTHER" id="PTHR14296:SF3">
    <property type="entry name" value="DIKAR, ISOFORM F"/>
    <property type="match status" value="1"/>
</dbReference>
<evidence type="ECO:0000313" key="7">
    <source>
        <dbReference type="Proteomes" id="UP000019462"/>
    </source>
</evidence>
<gene>
    <name evidence="6" type="ORF">PaG_04728</name>
</gene>
<feature type="region of interest" description="Disordered" evidence="4">
    <location>
        <begin position="670"/>
        <end position="734"/>
    </location>
</feature>
<feature type="region of interest" description="Disordered" evidence="4">
    <location>
        <begin position="878"/>
        <end position="923"/>
    </location>
</feature>
<feature type="compositionally biased region" description="Basic and acidic residues" evidence="4">
    <location>
        <begin position="681"/>
        <end position="734"/>
    </location>
</feature>
<dbReference type="InterPro" id="IPR013083">
    <property type="entry name" value="Znf_RING/FYVE/PHD"/>
</dbReference>
<keyword evidence="2" id="KW-0863">Zinc-finger</keyword>
<evidence type="ECO:0000313" key="6">
    <source>
        <dbReference type="EMBL" id="ETS60815.1"/>
    </source>
</evidence>
<dbReference type="SMART" id="SM00249">
    <property type="entry name" value="PHD"/>
    <property type="match status" value="1"/>
</dbReference>
<name>W3VH20_MOEAP</name>
<feature type="compositionally biased region" description="Polar residues" evidence="4">
    <location>
        <begin position="982"/>
        <end position="993"/>
    </location>
</feature>
<evidence type="ECO:0000256" key="4">
    <source>
        <dbReference type="SAM" id="MobiDB-lite"/>
    </source>
</evidence>
<dbReference type="OrthoDB" id="303107at2759"/>
<dbReference type="EMBL" id="AWNI01000022">
    <property type="protein sequence ID" value="ETS60815.1"/>
    <property type="molecule type" value="Genomic_DNA"/>
</dbReference>
<dbReference type="SUPFAM" id="SSF57903">
    <property type="entry name" value="FYVE/PHD zinc finger"/>
    <property type="match status" value="1"/>
</dbReference>
<feature type="compositionally biased region" description="Low complexity" evidence="4">
    <location>
        <begin position="1043"/>
        <end position="1063"/>
    </location>
</feature>
<evidence type="ECO:0000256" key="1">
    <source>
        <dbReference type="ARBA" id="ARBA00022723"/>
    </source>
</evidence>
<feature type="compositionally biased region" description="Basic and acidic residues" evidence="4">
    <location>
        <begin position="1292"/>
        <end position="1302"/>
    </location>
</feature>
<feature type="compositionally biased region" description="Low complexity" evidence="4">
    <location>
        <begin position="497"/>
        <end position="511"/>
    </location>
</feature>
<keyword evidence="1" id="KW-0479">Metal-binding</keyword>
<dbReference type="GO" id="GO:0008270">
    <property type="term" value="F:zinc ion binding"/>
    <property type="evidence" value="ECO:0007669"/>
    <property type="project" value="UniProtKB-KW"/>
</dbReference>
<feature type="region of interest" description="Disordered" evidence="4">
    <location>
        <begin position="441"/>
        <end position="609"/>
    </location>
</feature>
<evidence type="ECO:0000259" key="5">
    <source>
        <dbReference type="SMART" id="SM00249"/>
    </source>
</evidence>
<comment type="caution">
    <text evidence="6">The sequence shown here is derived from an EMBL/GenBank/DDBJ whole genome shotgun (WGS) entry which is preliminary data.</text>
</comment>